<keyword evidence="2" id="KW-1185">Reference proteome</keyword>
<name>A0A0A1T789_9HYPO</name>
<dbReference type="AlphaFoldDB" id="A0A0A1T789"/>
<dbReference type="STRING" id="1531966.A0A0A1T789"/>
<sequence>MSQVACGWYYESYIVDDLYTDNFNDYLTAYGKYFTEDIWKQYYSLEFLLQPATARFWRPPNLRHLPFSDDPVGTCRKKPAAHATKLPRWADTVNGTYHWQTALPKERITEIAIETLRSSSSRLREQHPEVAPYSETQARLWLDYVRKEMGYAGGPSYFGIYMAQGGYDVWDWQRHYRPERWHAVSDVALPPDIDDKTGRSEVGWCGWPDGGAGSVAAMFGWLHELGSEEEVDFMAAVAAEETKGYSMDNLDYALRSHMLLGLLGAVFEQEPARSEQIDRVKRGAIEKGRLEEENADEWLRNALAVMEPYALANDVFPATEDERTALLLKVLAENGQLFARGGWKFSARGPARGFKFDLSVALEKRRNT</sequence>
<reference evidence="1 2" key="1">
    <citation type="journal article" date="2015" name="Genome Announc.">
        <title>Draft Genome Sequence and Gene Annotation of the Entomopathogenic Fungus Verticillium hemipterigenum.</title>
        <authorList>
            <person name="Horn F."/>
            <person name="Habel A."/>
            <person name="Scharf D.H."/>
            <person name="Dworschak J."/>
            <person name="Brakhage A.A."/>
            <person name="Guthke R."/>
            <person name="Hertweck C."/>
            <person name="Linde J."/>
        </authorList>
    </citation>
    <scope>NUCLEOTIDE SEQUENCE [LARGE SCALE GENOMIC DNA]</scope>
</reference>
<proteinExistence type="predicted"/>
<dbReference type="HOGENOM" id="CLU_619841_0_0_1"/>
<accession>A0A0A1T789</accession>
<dbReference type="EMBL" id="CDHN01000001">
    <property type="protein sequence ID" value="CEJ81189.1"/>
    <property type="molecule type" value="Genomic_DNA"/>
</dbReference>
<dbReference type="OrthoDB" id="427186at2759"/>
<evidence type="ECO:0000313" key="1">
    <source>
        <dbReference type="EMBL" id="CEJ81189.1"/>
    </source>
</evidence>
<protein>
    <submittedName>
        <fullName evidence="1">Uncharacterized protein</fullName>
    </submittedName>
</protein>
<gene>
    <name evidence="1" type="ORF">VHEMI01333</name>
</gene>
<dbReference type="Proteomes" id="UP000039046">
    <property type="component" value="Unassembled WGS sequence"/>
</dbReference>
<evidence type="ECO:0000313" key="2">
    <source>
        <dbReference type="Proteomes" id="UP000039046"/>
    </source>
</evidence>
<organism evidence="1 2">
    <name type="scientific">[Torrubiella] hemipterigena</name>
    <dbReference type="NCBI Taxonomy" id="1531966"/>
    <lineage>
        <taxon>Eukaryota</taxon>
        <taxon>Fungi</taxon>
        <taxon>Dikarya</taxon>
        <taxon>Ascomycota</taxon>
        <taxon>Pezizomycotina</taxon>
        <taxon>Sordariomycetes</taxon>
        <taxon>Hypocreomycetidae</taxon>
        <taxon>Hypocreales</taxon>
        <taxon>Clavicipitaceae</taxon>
        <taxon>Clavicipitaceae incertae sedis</taxon>
        <taxon>'Torrubiella' clade</taxon>
    </lineage>
</organism>